<dbReference type="AlphaFoldDB" id="A0A9Q0YE11"/>
<feature type="compositionally biased region" description="Basic and acidic residues" evidence="1">
    <location>
        <begin position="26"/>
        <end position="39"/>
    </location>
</feature>
<reference evidence="2" key="1">
    <citation type="submission" date="2021-10" db="EMBL/GenBank/DDBJ databases">
        <title>Tropical sea cucumber genome reveals ecological adaptation and Cuvierian tubules defense mechanism.</title>
        <authorList>
            <person name="Chen T."/>
        </authorList>
    </citation>
    <scope>NUCLEOTIDE SEQUENCE</scope>
    <source>
        <strain evidence="2">Nanhai2018</strain>
        <tissue evidence="2">Muscle</tissue>
    </source>
</reference>
<dbReference type="GO" id="GO:0004674">
    <property type="term" value="F:protein serine/threonine kinase activity"/>
    <property type="evidence" value="ECO:0007669"/>
    <property type="project" value="InterPro"/>
</dbReference>
<evidence type="ECO:0000313" key="3">
    <source>
        <dbReference type="Proteomes" id="UP001152320"/>
    </source>
</evidence>
<feature type="compositionally biased region" description="Basic and acidic residues" evidence="1">
    <location>
        <begin position="1"/>
        <end position="10"/>
    </location>
</feature>
<evidence type="ECO:0000313" key="2">
    <source>
        <dbReference type="EMBL" id="KAJ8018644.1"/>
    </source>
</evidence>
<keyword evidence="3" id="KW-1185">Reference proteome</keyword>
<proteinExistence type="predicted"/>
<dbReference type="SUPFAM" id="SSF56112">
    <property type="entry name" value="Protein kinase-like (PK-like)"/>
    <property type="match status" value="1"/>
</dbReference>
<dbReference type="PANTHER" id="PTHR13954:SF6">
    <property type="entry name" value="NON-SPECIFIC SERINE_THREONINE PROTEIN KINASE"/>
    <property type="match status" value="1"/>
</dbReference>
<organism evidence="2 3">
    <name type="scientific">Holothuria leucospilota</name>
    <name type="common">Black long sea cucumber</name>
    <name type="synonym">Mertensiothuria leucospilota</name>
    <dbReference type="NCBI Taxonomy" id="206669"/>
    <lineage>
        <taxon>Eukaryota</taxon>
        <taxon>Metazoa</taxon>
        <taxon>Echinodermata</taxon>
        <taxon>Eleutherozoa</taxon>
        <taxon>Echinozoa</taxon>
        <taxon>Holothuroidea</taxon>
        <taxon>Aspidochirotacea</taxon>
        <taxon>Aspidochirotida</taxon>
        <taxon>Holothuriidae</taxon>
        <taxon>Holothuria</taxon>
    </lineage>
</organism>
<evidence type="ECO:0000256" key="1">
    <source>
        <dbReference type="SAM" id="MobiDB-lite"/>
    </source>
</evidence>
<dbReference type="InterPro" id="IPR045133">
    <property type="entry name" value="IRE1/2-like"/>
</dbReference>
<accession>A0A9Q0YE11</accession>
<dbReference type="GO" id="GO:0030968">
    <property type="term" value="P:endoplasmic reticulum unfolded protein response"/>
    <property type="evidence" value="ECO:0007669"/>
    <property type="project" value="InterPro"/>
</dbReference>
<dbReference type="Gene3D" id="1.10.510.10">
    <property type="entry name" value="Transferase(Phosphotransferase) domain 1"/>
    <property type="match status" value="1"/>
</dbReference>
<dbReference type="EMBL" id="JAIZAY010000253">
    <property type="protein sequence ID" value="KAJ8018644.1"/>
    <property type="molecule type" value="Genomic_DNA"/>
</dbReference>
<dbReference type="GO" id="GO:0004521">
    <property type="term" value="F:RNA endonuclease activity"/>
    <property type="evidence" value="ECO:0007669"/>
    <property type="project" value="InterPro"/>
</dbReference>
<dbReference type="PANTHER" id="PTHR13954">
    <property type="entry name" value="IRE1-RELATED"/>
    <property type="match status" value="1"/>
</dbReference>
<feature type="region of interest" description="Disordered" evidence="1">
    <location>
        <begin position="1"/>
        <end position="84"/>
    </location>
</feature>
<keyword evidence="2" id="KW-0418">Kinase</keyword>
<comment type="caution">
    <text evidence="2">The sequence shown here is derived from an EMBL/GenBank/DDBJ whole genome shotgun (WGS) entry which is preliminary data.</text>
</comment>
<keyword evidence="2" id="KW-0808">Transferase</keyword>
<dbReference type="Proteomes" id="UP001152320">
    <property type="component" value="Unassembled WGS sequence"/>
</dbReference>
<dbReference type="InterPro" id="IPR011009">
    <property type="entry name" value="Kinase-like_dom_sf"/>
</dbReference>
<sequence length="202" mass="22602">MPTDASDRGKTRTSPQADTDIPTDISSRDKNRSQDKADTDIPTDISSRDKNRSQDKADTDMPTDASDRGKTRTSPQADTNGRWDSLLHDCKTKKGTKKVGSIEFNKDCTLATGSFGAQIYVGYRGSQEVAVKRVCTEFIRGELKVINSLKDKSLKNVLQPVCCFSDDDFTYIVTPLCEYNLEELIEDKSCPLRKLSKRPTEY</sequence>
<name>A0A9Q0YE11_HOLLE</name>
<feature type="compositionally biased region" description="Basic and acidic residues" evidence="1">
    <location>
        <begin position="46"/>
        <end position="70"/>
    </location>
</feature>
<gene>
    <name evidence="2" type="ORF">HOLleu_43269</name>
</gene>
<dbReference type="OrthoDB" id="63989at2759"/>
<protein>
    <submittedName>
        <fullName evidence="2">Serine/threonine-protein kinase/endoribonuclease ire-1</fullName>
    </submittedName>
</protein>